<dbReference type="InterPro" id="IPR014752">
    <property type="entry name" value="Arrestin-like_C"/>
</dbReference>
<dbReference type="AlphaFoldDB" id="A0A976FQH6"/>
<dbReference type="SUPFAM" id="SSF81296">
    <property type="entry name" value="E set domains"/>
    <property type="match status" value="2"/>
</dbReference>
<feature type="domain" description="Arrestin C-terminal-like" evidence="2">
    <location>
        <begin position="185"/>
        <end position="313"/>
    </location>
</feature>
<organism evidence="3 4">
    <name type="scientific">Bremia lactucae</name>
    <name type="common">Lettuce downy mildew</name>
    <dbReference type="NCBI Taxonomy" id="4779"/>
    <lineage>
        <taxon>Eukaryota</taxon>
        <taxon>Sar</taxon>
        <taxon>Stramenopiles</taxon>
        <taxon>Oomycota</taxon>
        <taxon>Peronosporomycetes</taxon>
        <taxon>Peronosporales</taxon>
        <taxon>Peronosporaceae</taxon>
        <taxon>Bremia</taxon>
    </lineage>
</organism>
<dbReference type="Gene3D" id="2.60.40.640">
    <property type="match status" value="2"/>
</dbReference>
<accession>A0A976FQH6</accession>
<keyword evidence="4" id="KW-1185">Reference proteome</keyword>
<proteinExistence type="predicted"/>
<evidence type="ECO:0000259" key="2">
    <source>
        <dbReference type="Pfam" id="PF02752"/>
    </source>
</evidence>
<comment type="caution">
    <text evidence="3">The sequence shown here is derived from an EMBL/GenBank/DDBJ whole genome shotgun (WGS) entry which is preliminary data.</text>
</comment>
<dbReference type="GO" id="GO:0015031">
    <property type="term" value="P:protein transport"/>
    <property type="evidence" value="ECO:0007669"/>
    <property type="project" value="TreeGrafter"/>
</dbReference>
<feature type="domain" description="Arrestin-like N-terminal" evidence="1">
    <location>
        <begin position="23"/>
        <end position="139"/>
    </location>
</feature>
<dbReference type="InterPro" id="IPR050357">
    <property type="entry name" value="Arrestin_domain-protein"/>
</dbReference>
<dbReference type="InterPro" id="IPR011021">
    <property type="entry name" value="Arrestin-like_N"/>
</dbReference>
<dbReference type="Proteomes" id="UP000294530">
    <property type="component" value="Unassembled WGS sequence"/>
</dbReference>
<dbReference type="KEGG" id="blac:94346555"/>
<dbReference type="Pfam" id="PF00339">
    <property type="entry name" value="Arrestin_N"/>
    <property type="match status" value="1"/>
</dbReference>
<evidence type="ECO:0008006" key="5">
    <source>
        <dbReference type="Google" id="ProtNLM"/>
    </source>
</evidence>
<dbReference type="InterPro" id="IPR014756">
    <property type="entry name" value="Ig_E-set"/>
</dbReference>
<protein>
    <recommendedName>
        <fullName evidence="5">Arrestin C-terminal-like domain-containing protein</fullName>
    </recommendedName>
</protein>
<evidence type="ECO:0000313" key="4">
    <source>
        <dbReference type="Proteomes" id="UP000294530"/>
    </source>
</evidence>
<reference evidence="3 4" key="1">
    <citation type="journal article" date="2021" name="Genome Biol.">
        <title>AFLAP: assembly-free linkage analysis pipeline using k-mers from genome sequencing data.</title>
        <authorList>
            <person name="Fletcher K."/>
            <person name="Zhang L."/>
            <person name="Gil J."/>
            <person name="Han R."/>
            <person name="Cavanaugh K."/>
            <person name="Michelmore R."/>
        </authorList>
    </citation>
    <scope>NUCLEOTIDE SEQUENCE [LARGE SCALE GENOMIC DNA]</scope>
    <source>
        <strain evidence="3 4">SF5</strain>
    </source>
</reference>
<dbReference type="EMBL" id="SHOA02000004">
    <property type="protein sequence ID" value="TDH71255.1"/>
    <property type="molecule type" value="Genomic_DNA"/>
</dbReference>
<evidence type="ECO:0000259" key="1">
    <source>
        <dbReference type="Pfam" id="PF00339"/>
    </source>
</evidence>
<dbReference type="PANTHER" id="PTHR11188">
    <property type="entry name" value="ARRESTIN DOMAIN CONTAINING PROTEIN"/>
    <property type="match status" value="1"/>
</dbReference>
<dbReference type="PANTHER" id="PTHR11188:SF17">
    <property type="entry name" value="FI21816P1"/>
    <property type="match status" value="1"/>
</dbReference>
<dbReference type="InterPro" id="IPR011022">
    <property type="entry name" value="Arrestin_C-like"/>
</dbReference>
<evidence type="ECO:0000313" key="3">
    <source>
        <dbReference type="EMBL" id="TDH71255.1"/>
    </source>
</evidence>
<name>A0A976FQH6_BRELC</name>
<dbReference type="GO" id="GO:0005737">
    <property type="term" value="C:cytoplasm"/>
    <property type="evidence" value="ECO:0007669"/>
    <property type="project" value="TreeGrafter"/>
</dbReference>
<gene>
    <name evidence="3" type="ORF">CCR75_002787</name>
</gene>
<sequence>MGLVVNCLNIGVKGSLRLVLGRESYAAGEVVKGQLVLRVSRYIECKEFSMHVVGAEIVTWTDGASNTLTPYRMRDEFFYEDMYNVDPIPRTLEPGEFHFGFSLPLSDSLPPVFRVAEGSAGAMRNVHATVAYTIRARLKLRGKVAAVIETTHDLAVFRPSLCHPVRSLQRLSADEVRLLSLIKSKGTCEVMVTLDRDVQISGLTLSLQARISNYSSRDMHSIFVLVHEDLTVELPHRRLNKGTRTVCTHEYSGVAAGQLTDKVLHLPLIYDESRQPVAPTNSAAFIRWQYRLEVKCRFLLSKSVKVEMPIIILRNVGAPPASVTVFTSSPPALVGVGIDQE</sequence>
<dbReference type="GeneID" id="94346555"/>
<dbReference type="RefSeq" id="XP_067820754.1">
    <property type="nucleotide sequence ID" value="XM_067960884.1"/>
</dbReference>
<dbReference type="OrthoDB" id="2333384at2759"/>
<dbReference type="Pfam" id="PF02752">
    <property type="entry name" value="Arrestin_C"/>
    <property type="match status" value="1"/>
</dbReference>